<dbReference type="Proteomes" id="UP000299102">
    <property type="component" value="Unassembled WGS sequence"/>
</dbReference>
<comment type="caution">
    <text evidence="2">The sequence shown here is derived from an EMBL/GenBank/DDBJ whole genome shotgun (WGS) entry which is preliminary data.</text>
</comment>
<evidence type="ECO:0000256" key="1">
    <source>
        <dbReference type="SAM" id="MobiDB-lite"/>
    </source>
</evidence>
<keyword evidence="3" id="KW-1185">Reference proteome</keyword>
<accession>A0A4C2A359</accession>
<evidence type="ECO:0000313" key="3">
    <source>
        <dbReference type="Proteomes" id="UP000299102"/>
    </source>
</evidence>
<proteinExistence type="predicted"/>
<protein>
    <submittedName>
        <fullName evidence="2">Uncharacterized protein</fullName>
    </submittedName>
</protein>
<dbReference type="EMBL" id="BGZK01002527">
    <property type="protein sequence ID" value="GBP94620.1"/>
    <property type="molecule type" value="Genomic_DNA"/>
</dbReference>
<name>A0A4C2A359_EUMVA</name>
<dbReference type="AlphaFoldDB" id="A0A4C2A359"/>
<sequence>MSLKHRYQNNNIRNNDDREQRLKEDVATRVNNFVDKSDQIVICTKMLRCESDFGTTPSSLRSAVAGHAFNKTVKKTISEHPAASRAPTPPELGHHTARHPARPSRASPPPQH</sequence>
<reference evidence="2 3" key="1">
    <citation type="journal article" date="2019" name="Commun. Biol.">
        <title>The bagworm genome reveals a unique fibroin gene that provides high tensile strength.</title>
        <authorList>
            <person name="Kono N."/>
            <person name="Nakamura H."/>
            <person name="Ohtoshi R."/>
            <person name="Tomita M."/>
            <person name="Numata K."/>
            <person name="Arakawa K."/>
        </authorList>
    </citation>
    <scope>NUCLEOTIDE SEQUENCE [LARGE SCALE GENOMIC DNA]</scope>
</reference>
<evidence type="ECO:0000313" key="2">
    <source>
        <dbReference type="EMBL" id="GBP94620.1"/>
    </source>
</evidence>
<feature type="region of interest" description="Disordered" evidence="1">
    <location>
        <begin position="75"/>
        <end position="112"/>
    </location>
</feature>
<feature type="region of interest" description="Disordered" evidence="1">
    <location>
        <begin position="1"/>
        <end position="20"/>
    </location>
</feature>
<gene>
    <name evidence="2" type="ORF">EVAR_91144_1</name>
</gene>
<organism evidence="2 3">
    <name type="scientific">Eumeta variegata</name>
    <name type="common">Bagworm moth</name>
    <name type="synonym">Eumeta japonica</name>
    <dbReference type="NCBI Taxonomy" id="151549"/>
    <lineage>
        <taxon>Eukaryota</taxon>
        <taxon>Metazoa</taxon>
        <taxon>Ecdysozoa</taxon>
        <taxon>Arthropoda</taxon>
        <taxon>Hexapoda</taxon>
        <taxon>Insecta</taxon>
        <taxon>Pterygota</taxon>
        <taxon>Neoptera</taxon>
        <taxon>Endopterygota</taxon>
        <taxon>Lepidoptera</taxon>
        <taxon>Glossata</taxon>
        <taxon>Ditrysia</taxon>
        <taxon>Tineoidea</taxon>
        <taxon>Psychidae</taxon>
        <taxon>Oiketicinae</taxon>
        <taxon>Eumeta</taxon>
    </lineage>
</organism>